<dbReference type="Proteomes" id="UP001341245">
    <property type="component" value="Unassembled WGS sequence"/>
</dbReference>
<proteinExistence type="predicted"/>
<comment type="caution">
    <text evidence="3">The sequence shown here is derived from an EMBL/GenBank/DDBJ whole genome shotgun (WGS) entry which is preliminary data.</text>
</comment>
<dbReference type="PROSITE" id="PS00028">
    <property type="entry name" value="ZINC_FINGER_C2H2_1"/>
    <property type="match status" value="1"/>
</dbReference>
<accession>A0ABR0T6V4</accession>
<protein>
    <recommendedName>
        <fullName evidence="2">C2H2-type domain-containing protein</fullName>
    </recommendedName>
</protein>
<feature type="compositionally biased region" description="Low complexity" evidence="1">
    <location>
        <begin position="108"/>
        <end position="122"/>
    </location>
</feature>
<feature type="compositionally biased region" description="Polar residues" evidence="1">
    <location>
        <begin position="49"/>
        <end position="65"/>
    </location>
</feature>
<feature type="region of interest" description="Disordered" evidence="1">
    <location>
        <begin position="108"/>
        <end position="186"/>
    </location>
</feature>
<gene>
    <name evidence="3" type="ORF">QM012_004155</name>
</gene>
<feature type="region of interest" description="Disordered" evidence="1">
    <location>
        <begin position="49"/>
        <end position="84"/>
    </location>
</feature>
<evidence type="ECO:0000256" key="1">
    <source>
        <dbReference type="SAM" id="MobiDB-lite"/>
    </source>
</evidence>
<evidence type="ECO:0000313" key="4">
    <source>
        <dbReference type="Proteomes" id="UP001341245"/>
    </source>
</evidence>
<evidence type="ECO:0000259" key="2">
    <source>
        <dbReference type="PROSITE" id="PS00028"/>
    </source>
</evidence>
<feature type="compositionally biased region" description="Polar residues" evidence="1">
    <location>
        <begin position="174"/>
        <end position="186"/>
    </location>
</feature>
<sequence length="427" mass="47771">MQPSTLSSRIRESAAGLTKDLFSNSINSYGALETTNELATLRSAPKLSTALSHGTSSSPQLPELSNSRKHDGNQSMRYSKLQTSLNAGPDAEELSDFLLQKCNMDAASASSSRSASTLDLASIGGDSSERWHSHHLRRNDSFEPEMSRSKQKSPTQAWYADPQLSQHDDDYRSESTNSNVDWTYNTTDDKSQKLFSGRQAQELAVESAFDMDSARRKERALDRLNLIFSQMPAAIQPQRAADSKQADSFESSYNQLCGGEDAQEWAEFEASLFRVYSSQKPTAEQTILQEQQDEQSSAMVTRRQAPLRANLDENHLLRHSELSREILPQGKQAGKVKDEEQSMSEETVVEFHCPWIDCHSRLQMCTDYIRSTNDPDSLPCVHTGCELEFTTEEVWRKHVSIAHHNLVPTIQPVGGADMDAAWEKSQA</sequence>
<feature type="domain" description="C2H2-type" evidence="2">
    <location>
        <begin position="380"/>
        <end position="404"/>
    </location>
</feature>
<keyword evidence="4" id="KW-1185">Reference proteome</keyword>
<organism evidence="3 4">
    <name type="scientific">Aureobasidium pullulans</name>
    <name type="common">Black yeast</name>
    <name type="synonym">Pullularia pullulans</name>
    <dbReference type="NCBI Taxonomy" id="5580"/>
    <lineage>
        <taxon>Eukaryota</taxon>
        <taxon>Fungi</taxon>
        <taxon>Dikarya</taxon>
        <taxon>Ascomycota</taxon>
        <taxon>Pezizomycotina</taxon>
        <taxon>Dothideomycetes</taxon>
        <taxon>Dothideomycetidae</taxon>
        <taxon>Dothideales</taxon>
        <taxon>Saccotheciaceae</taxon>
        <taxon>Aureobasidium</taxon>
    </lineage>
</organism>
<evidence type="ECO:0000313" key="3">
    <source>
        <dbReference type="EMBL" id="KAK6000167.1"/>
    </source>
</evidence>
<dbReference type="EMBL" id="JASGXD010000019">
    <property type="protein sequence ID" value="KAK6000167.1"/>
    <property type="molecule type" value="Genomic_DNA"/>
</dbReference>
<feature type="compositionally biased region" description="Polar residues" evidence="1">
    <location>
        <begin position="73"/>
        <end position="84"/>
    </location>
</feature>
<dbReference type="InterPro" id="IPR013087">
    <property type="entry name" value="Znf_C2H2_type"/>
</dbReference>
<name>A0ABR0T6V4_AURPU</name>
<feature type="compositionally biased region" description="Basic and acidic residues" evidence="1">
    <location>
        <begin position="138"/>
        <end position="148"/>
    </location>
</feature>
<reference evidence="3 4" key="1">
    <citation type="submission" date="2023-11" db="EMBL/GenBank/DDBJ databases">
        <title>Draft genome sequence and annotation of the polyextremotolerant black yeast-like fungus Aureobasidium pullulans NRRL 62042.</title>
        <authorList>
            <person name="Dielentheis-Frenken M.R.E."/>
            <person name="Wibberg D."/>
            <person name="Blank L.M."/>
            <person name="Tiso T."/>
        </authorList>
    </citation>
    <scope>NUCLEOTIDE SEQUENCE [LARGE SCALE GENOMIC DNA]</scope>
    <source>
        <strain evidence="3 4">NRRL 62042</strain>
    </source>
</reference>